<evidence type="ECO:0000313" key="2">
    <source>
        <dbReference type="Proteomes" id="UP001164929"/>
    </source>
</evidence>
<dbReference type="EMBL" id="JAQIZT010000005">
    <property type="protein sequence ID" value="KAJ6997967.1"/>
    <property type="molecule type" value="Genomic_DNA"/>
</dbReference>
<evidence type="ECO:0000313" key="1">
    <source>
        <dbReference type="EMBL" id="KAJ6997967.1"/>
    </source>
</evidence>
<gene>
    <name evidence="1" type="ORF">NC653_014251</name>
</gene>
<name>A0AAD6W3M8_9ROSI</name>
<comment type="caution">
    <text evidence="1">The sequence shown here is derived from an EMBL/GenBank/DDBJ whole genome shotgun (WGS) entry which is preliminary data.</text>
</comment>
<keyword evidence="2" id="KW-1185">Reference proteome</keyword>
<proteinExistence type="predicted"/>
<sequence>MLLSESITSMFTRMTTITNSFDALGRIYINAKIISKILRSLQKLEKQK</sequence>
<dbReference type="AlphaFoldDB" id="A0AAD6W3M8"/>
<reference evidence="1" key="1">
    <citation type="journal article" date="2023" name="Mol. Ecol. Resour.">
        <title>Chromosome-level genome assembly of a triploid poplar Populus alba 'Berolinensis'.</title>
        <authorList>
            <person name="Chen S."/>
            <person name="Yu Y."/>
            <person name="Wang X."/>
            <person name="Wang S."/>
            <person name="Zhang T."/>
            <person name="Zhou Y."/>
            <person name="He R."/>
            <person name="Meng N."/>
            <person name="Wang Y."/>
            <person name="Liu W."/>
            <person name="Liu Z."/>
            <person name="Liu J."/>
            <person name="Guo Q."/>
            <person name="Huang H."/>
            <person name="Sederoff R.R."/>
            <person name="Wang G."/>
            <person name="Qu G."/>
            <person name="Chen S."/>
        </authorList>
    </citation>
    <scope>NUCLEOTIDE SEQUENCE</scope>
    <source>
        <strain evidence="1">SC-2020</strain>
    </source>
</reference>
<protein>
    <submittedName>
        <fullName evidence="1">Uncharacterized protein</fullName>
    </submittedName>
</protein>
<dbReference type="Proteomes" id="UP001164929">
    <property type="component" value="Chromosome 5"/>
</dbReference>
<organism evidence="1 2">
    <name type="scientific">Populus alba x Populus x berolinensis</name>
    <dbReference type="NCBI Taxonomy" id="444605"/>
    <lineage>
        <taxon>Eukaryota</taxon>
        <taxon>Viridiplantae</taxon>
        <taxon>Streptophyta</taxon>
        <taxon>Embryophyta</taxon>
        <taxon>Tracheophyta</taxon>
        <taxon>Spermatophyta</taxon>
        <taxon>Magnoliopsida</taxon>
        <taxon>eudicotyledons</taxon>
        <taxon>Gunneridae</taxon>
        <taxon>Pentapetalae</taxon>
        <taxon>rosids</taxon>
        <taxon>fabids</taxon>
        <taxon>Malpighiales</taxon>
        <taxon>Salicaceae</taxon>
        <taxon>Saliceae</taxon>
        <taxon>Populus</taxon>
    </lineage>
</organism>
<accession>A0AAD6W3M8</accession>